<comment type="caution">
    <text evidence="1">The sequence shown here is derived from an EMBL/GenBank/DDBJ whole genome shotgun (WGS) entry which is preliminary data.</text>
</comment>
<accession>A0A8X6NPU7</accession>
<evidence type="ECO:0000313" key="2">
    <source>
        <dbReference type="Proteomes" id="UP000887013"/>
    </source>
</evidence>
<dbReference type="EMBL" id="BMAW01107217">
    <property type="protein sequence ID" value="GFT28140.1"/>
    <property type="molecule type" value="Genomic_DNA"/>
</dbReference>
<protein>
    <submittedName>
        <fullName evidence="1">Uncharacterized protein</fullName>
    </submittedName>
</protein>
<organism evidence="1 2">
    <name type="scientific">Nephila pilipes</name>
    <name type="common">Giant wood spider</name>
    <name type="synonym">Nephila maculata</name>
    <dbReference type="NCBI Taxonomy" id="299642"/>
    <lineage>
        <taxon>Eukaryota</taxon>
        <taxon>Metazoa</taxon>
        <taxon>Ecdysozoa</taxon>
        <taxon>Arthropoda</taxon>
        <taxon>Chelicerata</taxon>
        <taxon>Arachnida</taxon>
        <taxon>Araneae</taxon>
        <taxon>Araneomorphae</taxon>
        <taxon>Entelegynae</taxon>
        <taxon>Araneoidea</taxon>
        <taxon>Nephilidae</taxon>
        <taxon>Nephila</taxon>
    </lineage>
</organism>
<dbReference type="Proteomes" id="UP000887013">
    <property type="component" value="Unassembled WGS sequence"/>
</dbReference>
<gene>
    <name evidence="1" type="ORF">NPIL_42911</name>
</gene>
<sequence length="73" mass="8778">MPLRKDNFEERQEIDSNFRKFFRLKTEIAEDLKKTVYPNQCETHTDSTELEKIGRDLYYSENLPPPSQTLEPR</sequence>
<dbReference type="AlphaFoldDB" id="A0A8X6NPU7"/>
<name>A0A8X6NPU7_NEPPI</name>
<reference evidence="1" key="1">
    <citation type="submission" date="2020-08" db="EMBL/GenBank/DDBJ databases">
        <title>Multicomponent nature underlies the extraordinary mechanical properties of spider dragline silk.</title>
        <authorList>
            <person name="Kono N."/>
            <person name="Nakamura H."/>
            <person name="Mori M."/>
            <person name="Yoshida Y."/>
            <person name="Ohtoshi R."/>
            <person name="Malay A.D."/>
            <person name="Moran D.A.P."/>
            <person name="Tomita M."/>
            <person name="Numata K."/>
            <person name="Arakawa K."/>
        </authorList>
    </citation>
    <scope>NUCLEOTIDE SEQUENCE</scope>
</reference>
<evidence type="ECO:0000313" key="1">
    <source>
        <dbReference type="EMBL" id="GFT28140.1"/>
    </source>
</evidence>
<keyword evidence="2" id="KW-1185">Reference proteome</keyword>
<proteinExistence type="predicted"/>